<evidence type="ECO:0000259" key="10">
    <source>
        <dbReference type="Pfam" id="PF00251"/>
    </source>
</evidence>
<dbReference type="Gene3D" id="2.60.120.560">
    <property type="entry name" value="Exo-inulinase, domain 1"/>
    <property type="match status" value="1"/>
</dbReference>
<evidence type="ECO:0000256" key="3">
    <source>
        <dbReference type="ARBA" id="ARBA00012758"/>
    </source>
</evidence>
<dbReference type="InterPro" id="IPR013148">
    <property type="entry name" value="Glyco_hydro_32_N"/>
</dbReference>
<dbReference type="Gene3D" id="2.115.10.20">
    <property type="entry name" value="Glycosyl hydrolase domain, family 43"/>
    <property type="match status" value="1"/>
</dbReference>
<comment type="pathway">
    <text evidence="1 9">Glycan biosynthesis; sucrose metabolism.</text>
</comment>
<dbReference type="SUPFAM" id="SSF49899">
    <property type="entry name" value="Concanavalin A-like lectins/glucanases"/>
    <property type="match status" value="1"/>
</dbReference>
<keyword evidence="6 8" id="KW-0326">Glycosidase</keyword>
<dbReference type="STRING" id="1503961.SAMN05421736_11811"/>
<dbReference type="PANTHER" id="PTHR43101">
    <property type="entry name" value="BETA-FRUCTOSIDASE"/>
    <property type="match status" value="1"/>
</dbReference>
<dbReference type="InterPro" id="IPR051214">
    <property type="entry name" value="GH32_Enzymes"/>
</dbReference>
<evidence type="ECO:0000256" key="8">
    <source>
        <dbReference type="RuleBase" id="RU362110"/>
    </source>
</evidence>
<dbReference type="InterPro" id="IPR013320">
    <property type="entry name" value="ConA-like_dom_sf"/>
</dbReference>
<comment type="function">
    <text evidence="9">Enables the bacterium to metabolize sucrose as a sole carbon source.</text>
</comment>
<dbReference type="UniPathway" id="UPA00238"/>
<evidence type="ECO:0000313" key="12">
    <source>
        <dbReference type="EMBL" id="SDZ56824.1"/>
    </source>
</evidence>
<dbReference type="Proteomes" id="UP000198935">
    <property type="component" value="Unassembled WGS sequence"/>
</dbReference>
<dbReference type="PANTHER" id="PTHR43101:SF1">
    <property type="entry name" value="BETA-FRUCTOSIDASE"/>
    <property type="match status" value="1"/>
</dbReference>
<dbReference type="EC" id="3.2.1.26" evidence="3 8"/>
<feature type="domain" description="Glycosyl hydrolase family 32 N-terminal" evidence="10">
    <location>
        <begin position="32"/>
        <end position="328"/>
    </location>
</feature>
<dbReference type="SUPFAM" id="SSF75005">
    <property type="entry name" value="Arabinanase/levansucrase/invertase"/>
    <property type="match status" value="1"/>
</dbReference>
<evidence type="ECO:0000313" key="13">
    <source>
        <dbReference type="Proteomes" id="UP000198935"/>
    </source>
</evidence>
<gene>
    <name evidence="12" type="ORF">SAMN05421736_11811</name>
</gene>
<proteinExistence type="inferred from homology"/>
<dbReference type="NCBIfam" id="TIGR01322">
    <property type="entry name" value="scrB_fam"/>
    <property type="match status" value="1"/>
</dbReference>
<reference evidence="13" key="1">
    <citation type="submission" date="2016-10" db="EMBL/GenBank/DDBJ databases">
        <authorList>
            <person name="Varghese N."/>
            <person name="Submissions S."/>
        </authorList>
    </citation>
    <scope>NUCLEOTIDE SEQUENCE [LARGE SCALE GENOMIC DNA]</scope>
    <source>
        <strain evidence="13">SP</strain>
    </source>
</reference>
<dbReference type="InterPro" id="IPR006232">
    <property type="entry name" value="Suc6P_hydrolase"/>
</dbReference>
<sequence>MIYHEKEKQKANDFITELSKETQKSQYRLNYHFMAPTGWINDPNGLVFYKGEYHIFYQHNPYSPEWGPMHWGHAKSRDLINWEHLPIALAPSEIYDYGTVHDHGCFSGSAIVKNDHLYLFFTGHSIEKDPMQVQCVATSQDGINFKKHEENPIINDFPKDGTKDFRDPKVWKYEEFFYMIVGSKKEGIGKALLYQSKDLYKWKYIGVVAESDGTQGDMWECPDLFSLDNKDVLIVSPMYGTKNEKPFYTIGNMSYKTKKFTQGLVNTLDYGSDFYAPQTFVDDKNRRIMIAWMDMWFSHRPSQKEGWAGAMTFPRELKIIDNKLYQVPVDEIETLRENLKDFQSFQYENEYMIDPQLSVSSDIYIVYDIAQSSSNEFGLFVRSSEDGHERTKIIIDIMKQEVLVDRNLSGTGEKNVSRAPVSFINGKLELRILLDTTSIELFINGGEQVITKRIFPNLNSNLCKLFASTGKMKIEHLKVWSMKKVIE</sequence>
<evidence type="ECO:0000256" key="2">
    <source>
        <dbReference type="ARBA" id="ARBA00009902"/>
    </source>
</evidence>
<dbReference type="GO" id="GO:0005985">
    <property type="term" value="P:sucrose metabolic process"/>
    <property type="evidence" value="ECO:0007669"/>
    <property type="project" value="UniProtKB-UniPathway"/>
</dbReference>
<protein>
    <recommendedName>
        <fullName evidence="4 8">Sucrose-6-phosphate hydrolase</fullName>
        <ecNumber evidence="3 8">3.2.1.26</ecNumber>
    </recommendedName>
    <alternativeName>
        <fullName evidence="7 9">Invertase</fullName>
    </alternativeName>
</protein>
<comment type="catalytic activity">
    <reaction evidence="8">
        <text>Hydrolysis of terminal non-reducing beta-D-fructofuranoside residues in beta-D-fructofuranosides.</text>
        <dbReference type="EC" id="3.2.1.26"/>
    </reaction>
</comment>
<evidence type="ECO:0000256" key="9">
    <source>
        <dbReference type="RuleBase" id="RU365015"/>
    </source>
</evidence>
<comment type="similarity">
    <text evidence="2 8">Belongs to the glycosyl hydrolase 32 family.</text>
</comment>
<evidence type="ECO:0000259" key="11">
    <source>
        <dbReference type="Pfam" id="PF08244"/>
    </source>
</evidence>
<dbReference type="CDD" id="cd08996">
    <property type="entry name" value="GH32_FFase"/>
    <property type="match status" value="1"/>
</dbReference>
<evidence type="ECO:0000256" key="5">
    <source>
        <dbReference type="ARBA" id="ARBA00022801"/>
    </source>
</evidence>
<evidence type="ECO:0000256" key="6">
    <source>
        <dbReference type="ARBA" id="ARBA00023295"/>
    </source>
</evidence>
<keyword evidence="9" id="KW-0963">Cytoplasm</keyword>
<dbReference type="Pfam" id="PF00251">
    <property type="entry name" value="Glyco_hydro_32N"/>
    <property type="match status" value="1"/>
</dbReference>
<dbReference type="GO" id="GO:0005737">
    <property type="term" value="C:cytoplasm"/>
    <property type="evidence" value="ECO:0007669"/>
    <property type="project" value="UniProtKB-SubCell"/>
</dbReference>
<dbReference type="EMBL" id="FNPI01000018">
    <property type="protein sequence ID" value="SDZ56824.1"/>
    <property type="molecule type" value="Genomic_DNA"/>
</dbReference>
<evidence type="ECO:0000256" key="7">
    <source>
        <dbReference type="ARBA" id="ARBA00033367"/>
    </source>
</evidence>
<dbReference type="InterPro" id="IPR023296">
    <property type="entry name" value="Glyco_hydro_beta-prop_sf"/>
</dbReference>
<dbReference type="GO" id="GO:0004564">
    <property type="term" value="F:beta-fructofuranosidase activity"/>
    <property type="evidence" value="ECO:0007669"/>
    <property type="project" value="UniProtKB-EC"/>
</dbReference>
<name>A0A1H3U2V9_9BACI</name>
<feature type="domain" description="Glycosyl hydrolase family 32 C-terminal" evidence="11">
    <location>
        <begin position="331"/>
        <end position="481"/>
    </location>
</feature>
<keyword evidence="9" id="KW-0119">Carbohydrate metabolism</keyword>
<dbReference type="InterPro" id="IPR013189">
    <property type="entry name" value="Glyco_hydro_32_C"/>
</dbReference>
<dbReference type="InterPro" id="IPR001362">
    <property type="entry name" value="Glyco_hydro_32"/>
</dbReference>
<evidence type="ECO:0000256" key="1">
    <source>
        <dbReference type="ARBA" id="ARBA00004914"/>
    </source>
</evidence>
<dbReference type="AlphaFoldDB" id="A0A1H3U2V9"/>
<evidence type="ECO:0000256" key="4">
    <source>
        <dbReference type="ARBA" id="ARBA00019623"/>
    </source>
</evidence>
<comment type="subcellular location">
    <subcellularLocation>
        <location evidence="9">Cytoplasm</location>
    </subcellularLocation>
</comment>
<organism evidence="12 13">
    <name type="scientific">Evansella caseinilytica</name>
    <dbReference type="NCBI Taxonomy" id="1503961"/>
    <lineage>
        <taxon>Bacteria</taxon>
        <taxon>Bacillati</taxon>
        <taxon>Bacillota</taxon>
        <taxon>Bacilli</taxon>
        <taxon>Bacillales</taxon>
        <taxon>Bacillaceae</taxon>
        <taxon>Evansella</taxon>
    </lineage>
</organism>
<keyword evidence="5 8" id="KW-0378">Hydrolase</keyword>
<dbReference type="Pfam" id="PF08244">
    <property type="entry name" value="Glyco_hydro_32C"/>
    <property type="match status" value="1"/>
</dbReference>
<dbReference type="SMART" id="SM00640">
    <property type="entry name" value="Glyco_32"/>
    <property type="match status" value="1"/>
</dbReference>
<accession>A0A1H3U2V9</accession>
<keyword evidence="13" id="KW-1185">Reference proteome</keyword>